<proteinExistence type="predicted"/>
<evidence type="ECO:0000313" key="2">
    <source>
        <dbReference type="Proteomes" id="UP000692954"/>
    </source>
</evidence>
<organism evidence="1 2">
    <name type="scientific">Paramecium sonneborni</name>
    <dbReference type="NCBI Taxonomy" id="65129"/>
    <lineage>
        <taxon>Eukaryota</taxon>
        <taxon>Sar</taxon>
        <taxon>Alveolata</taxon>
        <taxon>Ciliophora</taxon>
        <taxon>Intramacronucleata</taxon>
        <taxon>Oligohymenophorea</taxon>
        <taxon>Peniculida</taxon>
        <taxon>Parameciidae</taxon>
        <taxon>Paramecium</taxon>
    </lineage>
</organism>
<dbReference type="EMBL" id="CAJJDN010000274">
    <property type="protein sequence ID" value="CAD8130284.1"/>
    <property type="molecule type" value="Genomic_DNA"/>
</dbReference>
<gene>
    <name evidence="1" type="ORF">PSON_ATCC_30995.1.T2740008</name>
</gene>
<protein>
    <submittedName>
        <fullName evidence="1">Uncharacterized protein</fullName>
    </submittedName>
</protein>
<sequence>MKEKTIQNNINKYFINLFLVVNFERTDLMKKNYCQYISSLENFPLQQALLQQKCN</sequence>
<keyword evidence="2" id="KW-1185">Reference proteome</keyword>
<dbReference type="AlphaFoldDB" id="A0A8S1RUW8"/>
<accession>A0A8S1RUW8</accession>
<comment type="caution">
    <text evidence="1">The sequence shown here is derived from an EMBL/GenBank/DDBJ whole genome shotgun (WGS) entry which is preliminary data.</text>
</comment>
<evidence type="ECO:0000313" key="1">
    <source>
        <dbReference type="EMBL" id="CAD8130284.1"/>
    </source>
</evidence>
<name>A0A8S1RUW8_9CILI</name>
<dbReference type="Proteomes" id="UP000692954">
    <property type="component" value="Unassembled WGS sequence"/>
</dbReference>
<reference evidence="1" key="1">
    <citation type="submission" date="2021-01" db="EMBL/GenBank/DDBJ databases">
        <authorList>
            <consortium name="Genoscope - CEA"/>
            <person name="William W."/>
        </authorList>
    </citation>
    <scope>NUCLEOTIDE SEQUENCE</scope>
</reference>